<organism evidence="2 3">
    <name type="scientific">Paenibacillus provencensis</name>
    <dbReference type="NCBI Taxonomy" id="441151"/>
    <lineage>
        <taxon>Bacteria</taxon>
        <taxon>Bacillati</taxon>
        <taxon>Bacillota</taxon>
        <taxon>Bacilli</taxon>
        <taxon>Bacillales</taxon>
        <taxon>Paenibacillaceae</taxon>
        <taxon>Paenibacillus</taxon>
    </lineage>
</organism>
<evidence type="ECO:0000313" key="3">
    <source>
        <dbReference type="Proteomes" id="UP001597169"/>
    </source>
</evidence>
<proteinExistence type="predicted"/>
<gene>
    <name evidence="2" type="ORF">ACFQ3J_04435</name>
</gene>
<sequence length="117" mass="13832">MKMVVNDYNHTLKKKHPLIEVPMSIDTLKIMNIINFTIMNYVFVETMVGCPNTGLYERIGFMLQAAPYNLNFDFIWNRVSFGHYKHSYHGRSRVLFFLLSTMMGAYQIDTVLYYNML</sequence>
<dbReference type="Proteomes" id="UP001597169">
    <property type="component" value="Unassembled WGS sequence"/>
</dbReference>
<dbReference type="RefSeq" id="WP_251581366.1">
    <property type="nucleotide sequence ID" value="NZ_JBHTKX010000001.1"/>
</dbReference>
<evidence type="ECO:0000256" key="1">
    <source>
        <dbReference type="SAM" id="Phobius"/>
    </source>
</evidence>
<feature type="transmembrane region" description="Helical" evidence="1">
    <location>
        <begin position="94"/>
        <end position="114"/>
    </location>
</feature>
<dbReference type="EMBL" id="JBHTKX010000001">
    <property type="protein sequence ID" value="MFD1127424.1"/>
    <property type="molecule type" value="Genomic_DNA"/>
</dbReference>
<keyword evidence="1" id="KW-0812">Transmembrane</keyword>
<keyword evidence="1" id="KW-1133">Transmembrane helix</keyword>
<accession>A0ABW3PTD4</accession>
<name>A0ABW3PTD4_9BACL</name>
<comment type="caution">
    <text evidence="2">The sequence shown here is derived from an EMBL/GenBank/DDBJ whole genome shotgun (WGS) entry which is preliminary data.</text>
</comment>
<keyword evidence="1" id="KW-0472">Membrane</keyword>
<evidence type="ECO:0000313" key="2">
    <source>
        <dbReference type="EMBL" id="MFD1127424.1"/>
    </source>
</evidence>
<reference evidence="3" key="1">
    <citation type="journal article" date="2019" name="Int. J. Syst. Evol. Microbiol.">
        <title>The Global Catalogue of Microorganisms (GCM) 10K type strain sequencing project: providing services to taxonomists for standard genome sequencing and annotation.</title>
        <authorList>
            <consortium name="The Broad Institute Genomics Platform"/>
            <consortium name="The Broad Institute Genome Sequencing Center for Infectious Disease"/>
            <person name="Wu L."/>
            <person name="Ma J."/>
        </authorList>
    </citation>
    <scope>NUCLEOTIDE SEQUENCE [LARGE SCALE GENOMIC DNA]</scope>
    <source>
        <strain evidence="3">CCUG 53519</strain>
    </source>
</reference>
<keyword evidence="3" id="KW-1185">Reference proteome</keyword>
<protein>
    <submittedName>
        <fullName evidence="2">Uncharacterized protein</fullName>
    </submittedName>
</protein>